<dbReference type="Proteomes" id="UP000310200">
    <property type="component" value="Unassembled WGS sequence"/>
</dbReference>
<comment type="caution">
    <text evidence="2">The sequence shown here is derived from an EMBL/GenBank/DDBJ whole genome shotgun (WGS) entry which is preliminary data.</text>
</comment>
<proteinExistence type="predicted"/>
<keyword evidence="3" id="KW-1185">Reference proteome</keyword>
<feature type="region of interest" description="Disordered" evidence="1">
    <location>
        <begin position="246"/>
        <end position="287"/>
    </location>
</feature>
<gene>
    <name evidence="2" type="ORF">DBV15_01180</name>
</gene>
<name>A0A4S2JBN9_9HYME</name>
<protein>
    <submittedName>
        <fullName evidence="2">Uncharacterized protein</fullName>
    </submittedName>
</protein>
<sequence length="632" mass="70839">MPMHVGVNMIAMLCATYPHDGNLRAGSPNPFPIIFDPTMFHETKRKLAARARRCLRIRAGRLHGGVNARVFNEIPISAAWRIASLSRYLGPSRLEETKLHVLCSPKINNNSFTGGDQLREVTTTTRGRSRTTTLINAALRNKRVLRIPRVDSSRTWRNVKWDCRVSGCASGFLKAANLQTTERAYRNVGLCYYGRDPLKTPSRPPIRGAGRCRMRSQQVRATSPRWHRRPAENAWWSLEWSPREKEPPAVGIGGGKLPSCTSTRRSRRPLPPFSLLRPRPRTRWGPNVHRHPSVPFAPPHGSPHHLTAAAVGRVGSCYVHAQGTKRILLRMGFACKRRIARMHYYQRVEVVPSVIQVLHSPVHISRGTNICAAETAFPRDPYLKPLYVITRLKRYGILNNNGALEISHDRNVALARPLLISAFIAARRNATGGRESRFRRNSPVKLRGPRGKREALSRAGRASSVHPALAGYHHRLRRRRCTPAATDGCSTTRHTMRGGTSVLWRGGEDAEVGVAKGAMRSQAQLPCDCRETHWRCRRTRDSFPVSASRQADFTYGVFPPRFPSEGGSRKETRSVRLVAGRFSVVEREEKKTEGKIISLDGEPSSVKERRGGRGAEGGGGVERRRGFRRIPI</sequence>
<accession>A0A4S2JBN9</accession>
<dbReference type="EMBL" id="QBLH01003980">
    <property type="protein sequence ID" value="TGZ31877.1"/>
    <property type="molecule type" value="Genomic_DNA"/>
</dbReference>
<evidence type="ECO:0000313" key="3">
    <source>
        <dbReference type="Proteomes" id="UP000310200"/>
    </source>
</evidence>
<feature type="compositionally biased region" description="Basic residues" evidence="1">
    <location>
        <begin position="437"/>
        <end position="450"/>
    </location>
</feature>
<reference evidence="2 3" key="1">
    <citation type="journal article" date="2019" name="Philos. Trans. R. Soc. Lond., B, Biol. Sci.">
        <title>Ant behaviour and brain gene expression of defending hosts depend on the ecological success of the intruding social parasite.</title>
        <authorList>
            <person name="Kaur R."/>
            <person name="Stoldt M."/>
            <person name="Jongepier E."/>
            <person name="Feldmeyer B."/>
            <person name="Menzel F."/>
            <person name="Bornberg-Bauer E."/>
            <person name="Foitzik S."/>
        </authorList>
    </citation>
    <scope>NUCLEOTIDE SEQUENCE [LARGE SCALE GENOMIC DNA]</scope>
    <source>
        <tissue evidence="2">Whole body</tissue>
    </source>
</reference>
<feature type="region of interest" description="Disordered" evidence="1">
    <location>
        <begin position="434"/>
        <end position="460"/>
    </location>
</feature>
<feature type="compositionally biased region" description="Basic residues" evidence="1">
    <location>
        <begin position="278"/>
        <end position="287"/>
    </location>
</feature>
<evidence type="ECO:0000313" key="2">
    <source>
        <dbReference type="EMBL" id="TGZ31877.1"/>
    </source>
</evidence>
<organism evidence="2 3">
    <name type="scientific">Temnothorax longispinosus</name>
    <dbReference type="NCBI Taxonomy" id="300112"/>
    <lineage>
        <taxon>Eukaryota</taxon>
        <taxon>Metazoa</taxon>
        <taxon>Ecdysozoa</taxon>
        <taxon>Arthropoda</taxon>
        <taxon>Hexapoda</taxon>
        <taxon>Insecta</taxon>
        <taxon>Pterygota</taxon>
        <taxon>Neoptera</taxon>
        <taxon>Endopterygota</taxon>
        <taxon>Hymenoptera</taxon>
        <taxon>Apocrita</taxon>
        <taxon>Aculeata</taxon>
        <taxon>Formicoidea</taxon>
        <taxon>Formicidae</taxon>
        <taxon>Myrmicinae</taxon>
        <taxon>Temnothorax</taxon>
    </lineage>
</organism>
<evidence type="ECO:0000256" key="1">
    <source>
        <dbReference type="SAM" id="MobiDB-lite"/>
    </source>
</evidence>
<feature type="region of interest" description="Disordered" evidence="1">
    <location>
        <begin position="595"/>
        <end position="632"/>
    </location>
</feature>
<dbReference type="AlphaFoldDB" id="A0A4S2JBN9"/>